<feature type="compositionally biased region" description="Basic and acidic residues" evidence="13">
    <location>
        <begin position="626"/>
        <end position="636"/>
    </location>
</feature>
<feature type="transmembrane region" description="Helical" evidence="14">
    <location>
        <begin position="254"/>
        <end position="275"/>
    </location>
</feature>
<protein>
    <submittedName>
        <fullName evidence="15">Nucleoporin protein Ndc1-Nup</fullName>
    </submittedName>
</protein>
<dbReference type="PANTHER" id="PTHR13269">
    <property type="entry name" value="NUCLEOPORIN NDC1"/>
    <property type="match status" value="1"/>
</dbReference>
<evidence type="ECO:0000256" key="7">
    <source>
        <dbReference type="ARBA" id="ARBA00022927"/>
    </source>
</evidence>
<evidence type="ECO:0000256" key="1">
    <source>
        <dbReference type="ARBA" id="ARBA00004232"/>
    </source>
</evidence>
<dbReference type="OrthoDB" id="67850at2759"/>
<proteinExistence type="inferred from homology"/>
<comment type="similarity">
    <text evidence="3">Belongs to the NDC1 family.</text>
</comment>
<sequence>MPPPIVRRAPYKDFLQPCTQRRFASALLILLALSYLEALTLSSWNSIIWSWFPIGVAGIRTLFIFACVLLVVVLRIAHPHIGIRTSNSPFDTFKQNLLSLSASETVLTYSLSAFLFSQVYLGTVADQANLQWVTYHSGDRARLNERTVFYTLTMVFLGITAGLIHLFLDLDRLILGTVKETEEKTKPEDPVEKLLAAAPRLLFRSIATSLGVAGLNYILLYSLFRRSAWGWAMFFLRPFYNLPKTNIPPAHAPWSIWMLSRSVVAGTLLCILWNFSNEAFTVNLAKKPLKSAQPITSESKDPNGSLLNGLKSKKARISAFAMWELALISRDFDARRKAIFEDIDRKDGPMWSQIYQLCLGPIKALEKRIDDYGKPPAPPAAAQQPAVPSQPRAKIVEPPASANIWERAPPPKTIQDSVGKWVADVANTPGKKPADTLVPLAKKTVADVRDSLLTKQQQEHLNQEGIVGMFQGVFKVVLPTRLGWLFRQTYSRRIRTAVLGTPYGDASLLVNSAYALSRLAVASLAEDNYGNVHRDVPTIIRTFTTLIKKLEVFLENFPAHWTDASGKRQSADVEEVLDALKESLARVVKDFEKYSSDLKLSRTDLRLAKEAAQKREQAQQAAEVGRQPEPEMRQVS</sequence>
<reference evidence="15" key="1">
    <citation type="journal article" date="2021" name="Nat. Commun.">
        <title>Genetic determinants of endophytism in the Arabidopsis root mycobiome.</title>
        <authorList>
            <person name="Mesny F."/>
            <person name="Miyauchi S."/>
            <person name="Thiergart T."/>
            <person name="Pickel B."/>
            <person name="Atanasova L."/>
            <person name="Karlsson M."/>
            <person name="Huettel B."/>
            <person name="Barry K.W."/>
            <person name="Haridas S."/>
            <person name="Chen C."/>
            <person name="Bauer D."/>
            <person name="Andreopoulos W."/>
            <person name="Pangilinan J."/>
            <person name="LaButti K."/>
            <person name="Riley R."/>
            <person name="Lipzen A."/>
            <person name="Clum A."/>
            <person name="Drula E."/>
            <person name="Henrissat B."/>
            <person name="Kohler A."/>
            <person name="Grigoriev I.V."/>
            <person name="Martin F.M."/>
            <person name="Hacquard S."/>
        </authorList>
    </citation>
    <scope>NUCLEOTIDE SEQUENCE</scope>
    <source>
        <strain evidence="15">MPI-SDFR-AT-0073</strain>
    </source>
</reference>
<keyword evidence="5 14" id="KW-0812">Transmembrane</keyword>
<keyword evidence="9" id="KW-0811">Translocation</keyword>
<feature type="transmembrane region" description="Helical" evidence="14">
    <location>
        <begin position="201"/>
        <end position="224"/>
    </location>
</feature>
<evidence type="ECO:0000256" key="5">
    <source>
        <dbReference type="ARBA" id="ARBA00022692"/>
    </source>
</evidence>
<evidence type="ECO:0000256" key="2">
    <source>
        <dbReference type="ARBA" id="ARBA00004567"/>
    </source>
</evidence>
<comment type="caution">
    <text evidence="15">The sequence shown here is derived from an EMBL/GenBank/DDBJ whole genome shotgun (WGS) entry which is preliminary data.</text>
</comment>
<dbReference type="GO" id="GO:0005816">
    <property type="term" value="C:spindle pole body"/>
    <property type="evidence" value="ECO:0007669"/>
    <property type="project" value="TreeGrafter"/>
</dbReference>
<evidence type="ECO:0000256" key="10">
    <source>
        <dbReference type="ARBA" id="ARBA00023132"/>
    </source>
</evidence>
<keyword evidence="12" id="KW-0539">Nucleus</keyword>
<feature type="transmembrane region" description="Helical" evidence="14">
    <location>
        <begin position="148"/>
        <end position="168"/>
    </location>
</feature>
<dbReference type="GeneID" id="70127056"/>
<dbReference type="GO" id="GO:0051028">
    <property type="term" value="P:mRNA transport"/>
    <property type="evidence" value="ECO:0007669"/>
    <property type="project" value="UniProtKB-KW"/>
</dbReference>
<evidence type="ECO:0000256" key="4">
    <source>
        <dbReference type="ARBA" id="ARBA00022448"/>
    </source>
</evidence>
<evidence type="ECO:0000256" key="13">
    <source>
        <dbReference type="SAM" id="MobiDB-lite"/>
    </source>
</evidence>
<dbReference type="Pfam" id="PF09531">
    <property type="entry name" value="Ndc1_Nup"/>
    <property type="match status" value="1"/>
</dbReference>
<evidence type="ECO:0000313" key="15">
    <source>
        <dbReference type="EMBL" id="KAH6651558.1"/>
    </source>
</evidence>
<feature type="region of interest" description="Disordered" evidence="13">
    <location>
        <begin position="373"/>
        <end position="392"/>
    </location>
</feature>
<evidence type="ECO:0000313" key="16">
    <source>
        <dbReference type="Proteomes" id="UP000758603"/>
    </source>
</evidence>
<dbReference type="PANTHER" id="PTHR13269:SF6">
    <property type="entry name" value="NUCLEOPORIN NDC1"/>
    <property type="match status" value="1"/>
</dbReference>
<evidence type="ECO:0000256" key="8">
    <source>
        <dbReference type="ARBA" id="ARBA00022989"/>
    </source>
</evidence>
<accession>A0A9P8ZW33</accession>
<feature type="transmembrane region" description="Helical" evidence="14">
    <location>
        <begin position="48"/>
        <end position="74"/>
    </location>
</feature>
<dbReference type="AlphaFoldDB" id="A0A9P8ZW33"/>
<comment type="subcellular location">
    <subcellularLocation>
        <location evidence="1">Nucleus membrane</location>
        <topology evidence="1">Multi-pass membrane protein</topology>
    </subcellularLocation>
    <subcellularLocation>
        <location evidence="2">Nucleus</location>
        <location evidence="2">Nuclear pore complex</location>
    </subcellularLocation>
</comment>
<dbReference type="Proteomes" id="UP000758603">
    <property type="component" value="Unassembled WGS sequence"/>
</dbReference>
<dbReference type="GO" id="GO:0070762">
    <property type="term" value="C:nuclear pore transmembrane ring"/>
    <property type="evidence" value="ECO:0007669"/>
    <property type="project" value="TreeGrafter"/>
</dbReference>
<dbReference type="GO" id="GO:0031965">
    <property type="term" value="C:nuclear membrane"/>
    <property type="evidence" value="ECO:0007669"/>
    <property type="project" value="UniProtKB-SubCell"/>
</dbReference>
<dbReference type="GO" id="GO:0070631">
    <property type="term" value="P:spindle pole body localization"/>
    <property type="evidence" value="ECO:0007669"/>
    <property type="project" value="TreeGrafter"/>
</dbReference>
<evidence type="ECO:0000256" key="12">
    <source>
        <dbReference type="ARBA" id="ARBA00023242"/>
    </source>
</evidence>
<dbReference type="GO" id="GO:0106166">
    <property type="term" value="F:spindle pole body-nuclear membrane anchor activity"/>
    <property type="evidence" value="ECO:0007669"/>
    <property type="project" value="TreeGrafter"/>
</dbReference>
<keyword evidence="16" id="KW-1185">Reference proteome</keyword>
<keyword evidence="8 14" id="KW-1133">Transmembrane helix</keyword>
<keyword evidence="6" id="KW-0509">mRNA transport</keyword>
<keyword evidence="11 14" id="KW-0472">Membrane</keyword>
<evidence type="ECO:0000256" key="11">
    <source>
        <dbReference type="ARBA" id="ARBA00023136"/>
    </source>
</evidence>
<feature type="compositionally biased region" description="Low complexity" evidence="13">
    <location>
        <begin position="380"/>
        <end position="392"/>
    </location>
</feature>
<dbReference type="GO" id="GO:0006999">
    <property type="term" value="P:nuclear pore organization"/>
    <property type="evidence" value="ECO:0007669"/>
    <property type="project" value="TreeGrafter"/>
</dbReference>
<keyword evidence="10" id="KW-0906">Nuclear pore complex</keyword>
<keyword evidence="7" id="KW-0653">Protein transport</keyword>
<dbReference type="InterPro" id="IPR019049">
    <property type="entry name" value="Nucleoporin_prot_Ndc1/Nup"/>
</dbReference>
<evidence type="ECO:0000256" key="3">
    <source>
        <dbReference type="ARBA" id="ARBA00005760"/>
    </source>
</evidence>
<evidence type="ECO:0000256" key="9">
    <source>
        <dbReference type="ARBA" id="ARBA00023010"/>
    </source>
</evidence>
<evidence type="ECO:0000256" key="6">
    <source>
        <dbReference type="ARBA" id="ARBA00022816"/>
    </source>
</evidence>
<dbReference type="GO" id="GO:0015031">
    <property type="term" value="P:protein transport"/>
    <property type="evidence" value="ECO:0007669"/>
    <property type="project" value="UniProtKB-KW"/>
</dbReference>
<gene>
    <name evidence="15" type="ORF">BKA67DRAFT_520271</name>
</gene>
<dbReference type="RefSeq" id="XP_045955836.1">
    <property type="nucleotide sequence ID" value="XM_046098164.1"/>
</dbReference>
<evidence type="ECO:0000256" key="14">
    <source>
        <dbReference type="SAM" id="Phobius"/>
    </source>
</evidence>
<dbReference type="EMBL" id="JAGPXC010000006">
    <property type="protein sequence ID" value="KAH6651558.1"/>
    <property type="molecule type" value="Genomic_DNA"/>
</dbReference>
<keyword evidence="4" id="KW-0813">Transport</keyword>
<name>A0A9P8ZW33_9PEZI</name>
<feature type="region of interest" description="Disordered" evidence="13">
    <location>
        <begin position="611"/>
        <end position="636"/>
    </location>
</feature>
<organism evidence="15 16">
    <name type="scientific">Truncatella angustata</name>
    <dbReference type="NCBI Taxonomy" id="152316"/>
    <lineage>
        <taxon>Eukaryota</taxon>
        <taxon>Fungi</taxon>
        <taxon>Dikarya</taxon>
        <taxon>Ascomycota</taxon>
        <taxon>Pezizomycotina</taxon>
        <taxon>Sordariomycetes</taxon>
        <taxon>Xylariomycetidae</taxon>
        <taxon>Amphisphaeriales</taxon>
        <taxon>Sporocadaceae</taxon>
        <taxon>Truncatella</taxon>
    </lineage>
</organism>